<evidence type="ECO:0000313" key="2">
    <source>
        <dbReference type="Proteomes" id="UP001412239"/>
    </source>
</evidence>
<gene>
    <name evidence="1" type="ORF">GSTUAT00006592001</name>
</gene>
<accession>A0A292PS75</accession>
<organism evidence="1 2">
    <name type="scientific">Tuber aestivum</name>
    <name type="common">summer truffle</name>
    <dbReference type="NCBI Taxonomy" id="59557"/>
    <lineage>
        <taxon>Eukaryota</taxon>
        <taxon>Fungi</taxon>
        <taxon>Dikarya</taxon>
        <taxon>Ascomycota</taxon>
        <taxon>Pezizomycotina</taxon>
        <taxon>Pezizomycetes</taxon>
        <taxon>Pezizales</taxon>
        <taxon>Tuberaceae</taxon>
        <taxon>Tuber</taxon>
    </lineage>
</organism>
<dbReference type="AlphaFoldDB" id="A0A292PS75"/>
<reference evidence="1" key="1">
    <citation type="submission" date="2015-10" db="EMBL/GenBank/DDBJ databases">
        <authorList>
            <person name="Regsiter A."/>
            <person name="william w."/>
        </authorList>
    </citation>
    <scope>NUCLEOTIDE SEQUENCE</scope>
    <source>
        <strain evidence="1">Montdore</strain>
    </source>
</reference>
<name>A0A292PS75_9PEZI</name>
<evidence type="ECO:0000313" key="1">
    <source>
        <dbReference type="EMBL" id="CUS09317.1"/>
    </source>
</evidence>
<proteinExistence type="predicted"/>
<dbReference type="Proteomes" id="UP001412239">
    <property type="component" value="Unassembled WGS sequence"/>
</dbReference>
<protein>
    <submittedName>
        <fullName evidence="1">Uncharacterized protein</fullName>
    </submittedName>
</protein>
<keyword evidence="2" id="KW-1185">Reference proteome</keyword>
<sequence>MGETAGAQVIIPTLPTHPTAITRKCYSIIFRRKDGGSRYYPPSVVNFPTAHSPTVGALGGEEDRRTVLIGLTRPSILRPATGVGLREFGQLFDDIIGYWSRGVFICTDTLYHPPYGSPPKLDDALVSAGSCMCAMI</sequence>
<dbReference type="EMBL" id="LN891087">
    <property type="protein sequence ID" value="CUS09317.1"/>
    <property type="molecule type" value="Genomic_DNA"/>
</dbReference>